<sequence>MVVIDAHASQSTDASVVITYVNITYLGNTSVIIVINRYVLYLNYRTVIIILGVRAIIITRVKGNTVSTSGDATINVKIKLTIRIYRKRNAIFDKNK</sequence>
<evidence type="ECO:0000313" key="1">
    <source>
        <dbReference type="EMBL" id="CAZ98203.1"/>
    </source>
</evidence>
<name>G0L2U4_ZOBGA</name>
<dbReference type="HOGENOM" id="CLU_2359021_0_0_10"/>
<proteinExistence type="predicted"/>
<organism evidence="1 2">
    <name type="scientific">Zobellia galactanivorans (strain DSM 12802 / CCUG 47099 / CIP 106680 / NCIMB 13871 / Dsij)</name>
    <dbReference type="NCBI Taxonomy" id="63186"/>
    <lineage>
        <taxon>Bacteria</taxon>
        <taxon>Pseudomonadati</taxon>
        <taxon>Bacteroidota</taxon>
        <taxon>Flavobacteriia</taxon>
        <taxon>Flavobacteriales</taxon>
        <taxon>Flavobacteriaceae</taxon>
        <taxon>Zobellia</taxon>
    </lineage>
</organism>
<accession>G0L2U4</accession>
<protein>
    <submittedName>
        <fullName evidence="1">Putative membrane protein</fullName>
    </submittedName>
</protein>
<dbReference type="KEGG" id="zga:ZOBELLIA_4067"/>
<evidence type="ECO:0000313" key="2">
    <source>
        <dbReference type="Proteomes" id="UP000008898"/>
    </source>
</evidence>
<dbReference type="Proteomes" id="UP000008898">
    <property type="component" value="Chromosome"/>
</dbReference>
<reference evidence="1 2" key="2">
    <citation type="journal article" date="2012" name="Environ. Microbiol.">
        <title>Characterization of the first alginolytic operons in a marine bacterium: from their emergence in marine Flavobacteriia to their independent transfers to marine Proteobacteria and human gut Bacteroides.</title>
        <authorList>
            <person name="Thomas F."/>
            <person name="Barbeyron T."/>
            <person name="Tonon T."/>
            <person name="Genicot S."/>
            <person name="Czjzek M."/>
            <person name="Michel G."/>
        </authorList>
    </citation>
    <scope>NUCLEOTIDE SEQUENCE [LARGE SCALE GENOMIC DNA]</scope>
    <source>
        <strain evidence="2">DSM 12802 / CCUG 47099 / CIP 106680 / NCIMB 13871 / Dsij</strain>
    </source>
</reference>
<keyword evidence="2" id="KW-1185">Reference proteome</keyword>
<gene>
    <name evidence="1" type="ordered locus">zobellia_4067</name>
</gene>
<reference evidence="2" key="1">
    <citation type="submission" date="2009-07" db="EMBL/GenBank/DDBJ databases">
        <title>Complete genome sequence of Zobellia galactanivorans Dsij.</title>
        <authorList>
            <consortium name="Genoscope - CEA"/>
        </authorList>
    </citation>
    <scope>NUCLEOTIDE SEQUENCE [LARGE SCALE GENOMIC DNA]</scope>
    <source>
        <strain evidence="2">DSM 12802 / CCUG 47099 / CIP 106680 / NCIMB 13871 / Dsij</strain>
    </source>
</reference>
<dbReference type="EMBL" id="FP476056">
    <property type="protein sequence ID" value="CAZ98203.1"/>
    <property type="molecule type" value="Genomic_DNA"/>
</dbReference>
<dbReference type="AlphaFoldDB" id="G0L2U4"/>